<evidence type="ECO:0000256" key="1">
    <source>
        <dbReference type="SAM" id="MobiDB-lite"/>
    </source>
</evidence>
<evidence type="ECO:0000313" key="2">
    <source>
        <dbReference type="EMBL" id="KAJ7213392.1"/>
    </source>
</evidence>
<feature type="region of interest" description="Disordered" evidence="1">
    <location>
        <begin position="460"/>
        <end position="486"/>
    </location>
</feature>
<evidence type="ECO:0000313" key="3">
    <source>
        <dbReference type="Proteomes" id="UP001219525"/>
    </source>
</evidence>
<gene>
    <name evidence="2" type="ORF">GGX14DRAFT_618589</name>
</gene>
<dbReference type="EMBL" id="JARJCW010000021">
    <property type="protein sequence ID" value="KAJ7213392.1"/>
    <property type="molecule type" value="Genomic_DNA"/>
</dbReference>
<sequence length="694" mass="77295">MIGSGSQRQCKAVQQQFDLLQRQFAALTTAKRHFPHARVNPAFSQFGCASNGGVENPSDVVFLQGGLTVLTAAEGVAGPENFEDLAMKDLRYTSSFSDIPILVRFFKRASIFVAGLGYTKMIPKEMGRPPGRQYWKKDPDIAETERPTLIAELSESAGAETGIRYDRQSVDYLMCRLGECVTFLPQNHHHRDQCRPAVECPKRRQWATSHPRHHIEPSTPRAHRALTPTSLLHTRAHPELHAYSCHSHLFISFLVHLWTPPTHPRAQSDDYEPVARTFFSGAHREGKGIPCGLSSSLPASPAPMPVLYDALAPSSVQHTQEPLFVDHIPFGASQAIPWFWIPSPPSSPLPETHARSPTPLSHPPLAPSRISVAAPSAPIAPESSRKPRSRRCFICGKTKTHPLDFRVCPRTRELIEQKLVKYNGKWRLVLFDGSPLPMTRSRGGVASHLLSCNRIPIHVHSDAPPAQRAPRLASPKLNPSSSHRNLPHRVLLPHMPTAYVPTAVTEPSPAFPSPHIHPPHSSATPPSRSPVSFANKFTLPLFDFLVAARKHRNDLIHVRLILFFKHGISRARSIVPPTVEVPYERHNHHHRDQCRPAVECPSERASSLPSRNVASGLLAIRATTSSHPRPEHIEPLTPTSLLHTRAHPELHAYSCHSHLFISFLVHLWTPPTHPRAQSDDYEPVARTFFNGPVN</sequence>
<protein>
    <submittedName>
        <fullName evidence="2">Uncharacterized protein</fullName>
    </submittedName>
</protein>
<reference evidence="2" key="1">
    <citation type="submission" date="2023-03" db="EMBL/GenBank/DDBJ databases">
        <title>Massive genome expansion in bonnet fungi (Mycena s.s.) driven by repeated elements and novel gene families across ecological guilds.</title>
        <authorList>
            <consortium name="Lawrence Berkeley National Laboratory"/>
            <person name="Harder C.B."/>
            <person name="Miyauchi S."/>
            <person name="Viragh M."/>
            <person name="Kuo A."/>
            <person name="Thoen E."/>
            <person name="Andreopoulos B."/>
            <person name="Lu D."/>
            <person name="Skrede I."/>
            <person name="Drula E."/>
            <person name="Henrissat B."/>
            <person name="Morin E."/>
            <person name="Kohler A."/>
            <person name="Barry K."/>
            <person name="LaButti K."/>
            <person name="Morin E."/>
            <person name="Salamov A."/>
            <person name="Lipzen A."/>
            <person name="Mereny Z."/>
            <person name="Hegedus B."/>
            <person name="Baldrian P."/>
            <person name="Stursova M."/>
            <person name="Weitz H."/>
            <person name="Taylor A."/>
            <person name="Grigoriev I.V."/>
            <person name="Nagy L.G."/>
            <person name="Martin F."/>
            <person name="Kauserud H."/>
        </authorList>
    </citation>
    <scope>NUCLEOTIDE SEQUENCE</scope>
    <source>
        <strain evidence="2">9144</strain>
    </source>
</reference>
<name>A0AAD6YDF5_9AGAR</name>
<dbReference type="Proteomes" id="UP001219525">
    <property type="component" value="Unassembled WGS sequence"/>
</dbReference>
<dbReference type="AlphaFoldDB" id="A0AAD6YDF5"/>
<accession>A0AAD6YDF5</accession>
<keyword evidence="3" id="KW-1185">Reference proteome</keyword>
<organism evidence="2 3">
    <name type="scientific">Mycena pura</name>
    <dbReference type="NCBI Taxonomy" id="153505"/>
    <lineage>
        <taxon>Eukaryota</taxon>
        <taxon>Fungi</taxon>
        <taxon>Dikarya</taxon>
        <taxon>Basidiomycota</taxon>
        <taxon>Agaricomycotina</taxon>
        <taxon>Agaricomycetes</taxon>
        <taxon>Agaricomycetidae</taxon>
        <taxon>Agaricales</taxon>
        <taxon>Marasmiineae</taxon>
        <taxon>Mycenaceae</taxon>
        <taxon>Mycena</taxon>
    </lineage>
</organism>
<comment type="caution">
    <text evidence="2">The sequence shown here is derived from an EMBL/GenBank/DDBJ whole genome shotgun (WGS) entry which is preliminary data.</text>
</comment>
<proteinExistence type="predicted"/>
<feature type="region of interest" description="Disordered" evidence="1">
    <location>
        <begin position="205"/>
        <end position="224"/>
    </location>
</feature>